<evidence type="ECO:0000313" key="1">
    <source>
        <dbReference type="EMBL" id="MCL6271100.1"/>
    </source>
</evidence>
<dbReference type="EMBL" id="JAMFLX010000020">
    <property type="protein sequence ID" value="MCL6271100.1"/>
    <property type="molecule type" value="Genomic_DNA"/>
</dbReference>
<accession>A0ABT0PI86</accession>
<dbReference type="Pfam" id="PF05638">
    <property type="entry name" value="T6SS_HCP"/>
    <property type="match status" value="1"/>
</dbReference>
<evidence type="ECO:0000313" key="2">
    <source>
        <dbReference type="Proteomes" id="UP001203338"/>
    </source>
</evidence>
<dbReference type="Proteomes" id="UP001203338">
    <property type="component" value="Unassembled WGS sequence"/>
</dbReference>
<reference evidence="1 2" key="1">
    <citation type="submission" date="2022-05" db="EMBL/GenBank/DDBJ databases">
        <authorList>
            <person name="Park J.-S."/>
        </authorList>
    </citation>
    <scope>NUCLEOTIDE SEQUENCE [LARGE SCALE GENOMIC DNA]</scope>
    <source>
        <strain evidence="1 2">2012CJ34-2</strain>
    </source>
</reference>
<dbReference type="PANTHER" id="PTHR36152:SF1">
    <property type="entry name" value="UBIQUITIN-LIKE DOMAIN-CONTAINING PROTEIN"/>
    <property type="match status" value="1"/>
</dbReference>
<sequence length="177" mass="18801">MASLYMRIGTEEVKGAATADYTGGDDMSKQGWFAIKSFSWGAVRSVGMDIGNGMNQDSGMVAMNELSVTKEVCGASESLLSSLYMPGDEGKTIDLICTKPDRSGEGSQVYLQVKLEKARLVSYSVSGSDGGTPFESLAIAYNTIKIKHWHEAEGGKLEPGGLVAYDLPTGKVISGKK</sequence>
<dbReference type="PANTHER" id="PTHR36152">
    <property type="entry name" value="CYTOPLASMIC PROTEIN-RELATED"/>
    <property type="match status" value="1"/>
</dbReference>
<dbReference type="SUPFAM" id="SSF141452">
    <property type="entry name" value="Hcp1-like"/>
    <property type="match status" value="1"/>
</dbReference>
<dbReference type="RefSeq" id="WP_249700442.1">
    <property type="nucleotide sequence ID" value="NZ_JAMFLX010000020.1"/>
</dbReference>
<gene>
    <name evidence="1" type="ORF">M3P05_14335</name>
</gene>
<dbReference type="InterPro" id="IPR036624">
    <property type="entry name" value="Hcp1-lik_sf"/>
</dbReference>
<protein>
    <submittedName>
        <fullName evidence="1">Type VI secretion system tube protein Hcp</fullName>
    </submittedName>
</protein>
<name>A0ABT0PI86_9GAMM</name>
<dbReference type="InterPro" id="IPR008514">
    <property type="entry name" value="T6SS_Hcp"/>
</dbReference>
<dbReference type="InterPro" id="IPR053165">
    <property type="entry name" value="HSI-I_assembly_Hcp1"/>
</dbReference>
<organism evidence="1 2">
    <name type="scientific">Parendozoicomonas callyspongiae</name>
    <dbReference type="NCBI Taxonomy" id="2942213"/>
    <lineage>
        <taxon>Bacteria</taxon>
        <taxon>Pseudomonadati</taxon>
        <taxon>Pseudomonadota</taxon>
        <taxon>Gammaproteobacteria</taxon>
        <taxon>Oceanospirillales</taxon>
        <taxon>Endozoicomonadaceae</taxon>
        <taxon>Parendozoicomonas</taxon>
    </lineage>
</organism>
<dbReference type="Gene3D" id="2.30.110.20">
    <property type="entry name" value="Hcp1-like"/>
    <property type="match status" value="1"/>
</dbReference>
<keyword evidence="2" id="KW-1185">Reference proteome</keyword>
<comment type="caution">
    <text evidence="1">The sequence shown here is derived from an EMBL/GenBank/DDBJ whole genome shotgun (WGS) entry which is preliminary data.</text>
</comment>
<proteinExistence type="predicted"/>